<dbReference type="InterPro" id="IPR032675">
    <property type="entry name" value="LRR_dom_sf"/>
</dbReference>
<sequence>MPGTGEPPPHGWATMGRWRGPRILLAVLLLLCPLPAPACPHTCHCWAGDVDCNQRALHEVPRLLPTNASTLWLGYNLIAVLGARAFPSLPVLLRLSLTHNRLEKIHRQALLGLGALQELDLSDNYLSVLSSETFLPLTSLSILNLGYNRLEQLEAGVPPALPQLQAIFLNGNPWMCSCSILPLWRWLGHNREKVPERSSLQCMFPESLNTYPIMAFGNDSFQQCQTVPLSVQNYAAFLLIGPFSFLASIFCCTLIGSIVVVYQHLRKEPQTWKRPLSSGCH</sequence>
<dbReference type="InParanoid" id="G1MS54"/>
<keyword evidence="4" id="KW-0433">Leucine-rich repeat</keyword>
<evidence type="ECO:0000256" key="12">
    <source>
        <dbReference type="ARBA" id="ARBA00023303"/>
    </source>
</evidence>
<evidence type="ECO:0000259" key="17">
    <source>
        <dbReference type="SMART" id="SM00082"/>
    </source>
</evidence>
<reference evidence="18" key="2">
    <citation type="submission" date="2025-08" db="UniProtKB">
        <authorList>
            <consortium name="Ensembl"/>
        </authorList>
    </citation>
    <scope>IDENTIFICATION</scope>
</reference>
<evidence type="ECO:0000259" key="16">
    <source>
        <dbReference type="SMART" id="SM00013"/>
    </source>
</evidence>
<evidence type="ECO:0000256" key="9">
    <source>
        <dbReference type="ARBA" id="ARBA00023065"/>
    </source>
</evidence>
<dbReference type="InterPro" id="IPR000372">
    <property type="entry name" value="LRRNT"/>
</dbReference>
<keyword evidence="9" id="KW-0406">Ion transport</keyword>
<keyword evidence="7" id="KW-0677">Repeat</keyword>
<dbReference type="GeneTree" id="ENSGT00940000165601"/>
<evidence type="ECO:0000256" key="4">
    <source>
        <dbReference type="ARBA" id="ARBA00022614"/>
    </source>
</evidence>
<dbReference type="Pfam" id="PF13855">
    <property type="entry name" value="LRR_8"/>
    <property type="match status" value="1"/>
</dbReference>
<dbReference type="Gene3D" id="3.80.10.10">
    <property type="entry name" value="Ribonuclease Inhibitor"/>
    <property type="match status" value="2"/>
</dbReference>
<dbReference type="OrthoDB" id="676979at2759"/>
<dbReference type="InterPro" id="IPR000483">
    <property type="entry name" value="Cys-rich_flank_reg_C"/>
</dbReference>
<feature type="transmembrane region" description="Helical" evidence="14">
    <location>
        <begin position="234"/>
        <end position="262"/>
    </location>
</feature>
<dbReference type="InterPro" id="IPR003591">
    <property type="entry name" value="Leu-rich_rpt_typical-subtyp"/>
</dbReference>
<evidence type="ECO:0000313" key="18">
    <source>
        <dbReference type="Ensembl" id="ENSMGAP00000001097.2"/>
    </source>
</evidence>
<dbReference type="PROSITE" id="PS51450">
    <property type="entry name" value="LRR"/>
    <property type="match status" value="1"/>
</dbReference>
<proteinExistence type="predicted"/>
<evidence type="ECO:0000256" key="6">
    <source>
        <dbReference type="ARBA" id="ARBA00022729"/>
    </source>
</evidence>
<evidence type="ECO:0000256" key="13">
    <source>
        <dbReference type="ARBA" id="ARBA00038736"/>
    </source>
</evidence>
<evidence type="ECO:0000256" key="8">
    <source>
        <dbReference type="ARBA" id="ARBA00022989"/>
    </source>
</evidence>
<dbReference type="InterPro" id="IPR001611">
    <property type="entry name" value="Leu-rich_rpt"/>
</dbReference>
<dbReference type="HOGENOM" id="CLU_000288_18_10_1"/>
<keyword evidence="2" id="KW-0813">Transport</keyword>
<evidence type="ECO:0000256" key="11">
    <source>
        <dbReference type="ARBA" id="ARBA00023157"/>
    </source>
</evidence>
<dbReference type="PRINTS" id="PR00019">
    <property type="entry name" value="LEURICHRPT"/>
</dbReference>
<feature type="chain" id="PRO_5032417211" description="Leucine rich repeat containing 26" evidence="15">
    <location>
        <begin position="39"/>
        <end position="281"/>
    </location>
</feature>
<dbReference type="Bgee" id="ENSMGAG00000001624">
    <property type="expression patterns" value="Expressed in cecal tonsil and 5 other cell types or tissues"/>
</dbReference>
<evidence type="ECO:0000256" key="3">
    <source>
        <dbReference type="ARBA" id="ARBA00022475"/>
    </source>
</evidence>
<name>G1MS54_MELGA</name>
<comment type="subcellular location">
    <subcellularLocation>
        <location evidence="1">Cell membrane</location>
        <topology evidence="1">Single-pass membrane protein</topology>
    </subcellularLocation>
</comment>
<evidence type="ECO:0000256" key="5">
    <source>
        <dbReference type="ARBA" id="ARBA00022692"/>
    </source>
</evidence>
<dbReference type="Ensembl" id="ENSMGAT00000001748.2">
    <property type="protein sequence ID" value="ENSMGAP00000001097.2"/>
    <property type="gene ID" value="ENSMGAG00000001624.2"/>
</dbReference>
<evidence type="ECO:0000256" key="10">
    <source>
        <dbReference type="ARBA" id="ARBA00023136"/>
    </source>
</evidence>
<dbReference type="PANTHER" id="PTHR46473:SF2">
    <property type="entry name" value="LEUCINE-RICH REPEAT-CONTAINING PROTEIN 26"/>
    <property type="match status" value="1"/>
</dbReference>
<evidence type="ECO:0000256" key="15">
    <source>
        <dbReference type="SAM" id="SignalP"/>
    </source>
</evidence>
<dbReference type="PANTHER" id="PTHR46473">
    <property type="entry name" value="GH08155P"/>
    <property type="match status" value="1"/>
</dbReference>
<evidence type="ECO:0000313" key="19">
    <source>
        <dbReference type="Proteomes" id="UP000001645"/>
    </source>
</evidence>
<keyword evidence="3" id="KW-1003">Cell membrane</keyword>
<dbReference type="SMART" id="SM00369">
    <property type="entry name" value="LRR_TYP"/>
    <property type="match status" value="4"/>
</dbReference>
<keyword evidence="5 14" id="KW-0812">Transmembrane</keyword>
<keyword evidence="11" id="KW-1015">Disulfide bond</keyword>
<evidence type="ECO:0008006" key="20">
    <source>
        <dbReference type="Google" id="ProtNLM"/>
    </source>
</evidence>
<keyword evidence="6 15" id="KW-0732">Signal</keyword>
<dbReference type="SUPFAM" id="SSF52058">
    <property type="entry name" value="L domain-like"/>
    <property type="match status" value="1"/>
</dbReference>
<dbReference type="GO" id="GO:0005249">
    <property type="term" value="F:voltage-gated potassium channel activity"/>
    <property type="evidence" value="ECO:0007669"/>
    <property type="project" value="TreeGrafter"/>
</dbReference>
<dbReference type="SMART" id="SM00082">
    <property type="entry name" value="LRRCT"/>
    <property type="match status" value="1"/>
</dbReference>
<evidence type="ECO:0000256" key="7">
    <source>
        <dbReference type="ARBA" id="ARBA00022737"/>
    </source>
</evidence>
<reference evidence="18" key="3">
    <citation type="submission" date="2025-09" db="UniProtKB">
        <authorList>
            <consortium name="Ensembl"/>
        </authorList>
    </citation>
    <scope>IDENTIFICATION</scope>
</reference>
<dbReference type="GO" id="GO:0008076">
    <property type="term" value="C:voltage-gated potassium channel complex"/>
    <property type="evidence" value="ECO:0007669"/>
    <property type="project" value="TreeGrafter"/>
</dbReference>
<keyword evidence="8 14" id="KW-1133">Transmembrane helix</keyword>
<keyword evidence="10 14" id="KW-0472">Membrane</keyword>
<keyword evidence="12" id="KW-0407">Ion channel</keyword>
<dbReference type="InterPro" id="IPR051432">
    <property type="entry name" value="KCNMA1_auxiliary"/>
</dbReference>
<feature type="domain" description="LRRCT" evidence="17">
    <location>
        <begin position="172"/>
        <end position="225"/>
    </location>
</feature>
<dbReference type="GO" id="GO:0099104">
    <property type="term" value="F:potassium channel activator activity"/>
    <property type="evidence" value="ECO:0007669"/>
    <property type="project" value="TreeGrafter"/>
</dbReference>
<comment type="subunit">
    <text evidence="13">Interacts with KCNMA1.</text>
</comment>
<evidence type="ECO:0000256" key="14">
    <source>
        <dbReference type="SAM" id="Phobius"/>
    </source>
</evidence>
<evidence type="ECO:0000256" key="2">
    <source>
        <dbReference type="ARBA" id="ARBA00022448"/>
    </source>
</evidence>
<dbReference type="GO" id="GO:0044325">
    <property type="term" value="F:transmembrane transporter binding"/>
    <property type="evidence" value="ECO:0007669"/>
    <property type="project" value="TreeGrafter"/>
</dbReference>
<dbReference type="Proteomes" id="UP000001645">
    <property type="component" value="Chromosome 19"/>
</dbReference>
<evidence type="ECO:0000256" key="1">
    <source>
        <dbReference type="ARBA" id="ARBA00004162"/>
    </source>
</evidence>
<feature type="signal peptide" evidence="15">
    <location>
        <begin position="1"/>
        <end position="38"/>
    </location>
</feature>
<keyword evidence="19" id="KW-1185">Reference proteome</keyword>
<reference evidence="18 19" key="1">
    <citation type="journal article" date="2010" name="PLoS Biol.">
        <title>Multi-platform next-generation sequencing of the domestic turkey (Meleagris gallopavo): genome assembly and analysis.</title>
        <authorList>
            <person name="Dalloul R.A."/>
            <person name="Long J.A."/>
            <person name="Zimin A.V."/>
            <person name="Aslam L."/>
            <person name="Beal K."/>
            <person name="Blomberg L.A."/>
            <person name="Bouffard P."/>
            <person name="Burt D.W."/>
            <person name="Crasta O."/>
            <person name="Crooijmans R.P."/>
            <person name="Cooper K."/>
            <person name="Coulombe R.A."/>
            <person name="De S."/>
            <person name="Delany M.E."/>
            <person name="Dodgson J.B."/>
            <person name="Dong J.J."/>
            <person name="Evans C."/>
            <person name="Frederickson K.M."/>
            <person name="Flicek P."/>
            <person name="Florea L."/>
            <person name="Folkerts O."/>
            <person name="Groenen M.A."/>
            <person name="Harkins T.T."/>
            <person name="Herrero J."/>
            <person name="Hoffmann S."/>
            <person name="Megens H.J."/>
            <person name="Jiang A."/>
            <person name="de Jong P."/>
            <person name="Kaiser P."/>
            <person name="Kim H."/>
            <person name="Kim K.W."/>
            <person name="Kim S."/>
            <person name="Langenberger D."/>
            <person name="Lee M.K."/>
            <person name="Lee T."/>
            <person name="Mane S."/>
            <person name="Marcais G."/>
            <person name="Marz M."/>
            <person name="McElroy A.P."/>
            <person name="Modise T."/>
            <person name="Nefedov M."/>
            <person name="Notredame C."/>
            <person name="Paton I.R."/>
            <person name="Payne W.S."/>
            <person name="Pertea G."/>
            <person name="Prickett D."/>
            <person name="Puiu D."/>
            <person name="Qioa D."/>
            <person name="Raineri E."/>
            <person name="Ruffier M."/>
            <person name="Salzberg S.L."/>
            <person name="Schatz M.C."/>
            <person name="Scheuring C."/>
            <person name="Schmidt C.J."/>
            <person name="Schroeder S."/>
            <person name="Searle S.M."/>
            <person name="Smith E.J."/>
            <person name="Smith J."/>
            <person name="Sonstegard T.S."/>
            <person name="Stadler P.F."/>
            <person name="Tafer H."/>
            <person name="Tu Z.J."/>
            <person name="Van Tassell C.P."/>
            <person name="Vilella A.J."/>
            <person name="Williams K.P."/>
            <person name="Yorke J.A."/>
            <person name="Zhang L."/>
            <person name="Zhang H.B."/>
            <person name="Zhang X."/>
            <person name="Zhang Y."/>
            <person name="Reed K.M."/>
        </authorList>
    </citation>
    <scope>NUCLEOTIDE SEQUENCE [LARGE SCALE GENOMIC DNA]</scope>
</reference>
<protein>
    <recommendedName>
        <fullName evidence="20">Leucine rich repeat containing 26</fullName>
    </recommendedName>
</protein>
<dbReference type="AlphaFoldDB" id="G1MS54"/>
<accession>G1MS54</accession>
<feature type="domain" description="LRRNT" evidence="16">
    <location>
        <begin position="38"/>
        <end position="70"/>
    </location>
</feature>
<organism evidence="18 19">
    <name type="scientific">Meleagris gallopavo</name>
    <name type="common">Wild turkey</name>
    <dbReference type="NCBI Taxonomy" id="9103"/>
    <lineage>
        <taxon>Eukaryota</taxon>
        <taxon>Metazoa</taxon>
        <taxon>Chordata</taxon>
        <taxon>Craniata</taxon>
        <taxon>Vertebrata</taxon>
        <taxon>Euteleostomi</taxon>
        <taxon>Archelosauria</taxon>
        <taxon>Archosauria</taxon>
        <taxon>Dinosauria</taxon>
        <taxon>Saurischia</taxon>
        <taxon>Theropoda</taxon>
        <taxon>Coelurosauria</taxon>
        <taxon>Aves</taxon>
        <taxon>Neognathae</taxon>
        <taxon>Galloanserae</taxon>
        <taxon>Galliformes</taxon>
        <taxon>Phasianidae</taxon>
        <taxon>Meleagridinae</taxon>
        <taxon>Meleagris</taxon>
    </lineage>
</organism>
<dbReference type="SMART" id="SM00013">
    <property type="entry name" value="LRRNT"/>
    <property type="match status" value="1"/>
</dbReference>